<dbReference type="EMBL" id="CADCXU010025510">
    <property type="protein sequence ID" value="CAB0012523.1"/>
    <property type="molecule type" value="Genomic_DNA"/>
</dbReference>
<dbReference type="Proteomes" id="UP000479000">
    <property type="component" value="Unassembled WGS sequence"/>
</dbReference>
<name>A0A6H5H836_9HEMI</name>
<gene>
    <name evidence="1" type="ORF">NTEN_LOCUS17250</name>
</gene>
<evidence type="ECO:0000313" key="1">
    <source>
        <dbReference type="EMBL" id="CAB0012523.1"/>
    </source>
</evidence>
<sequence length="189" mass="20918">MGGHRNSDNFQEDQIRDGMRAWAKFSYHPWESNPRLPDLGYLYSLPQKSVTLTTRPQMCAREVAPVAPNLETLNSRDGIRVTISVLATYLSVWRKCLPMNELQLFSGVVETEVHVADSIDGDDDDGVATAVHDVTNADGSDAPQARKALPQLFALENVQCSSHAPDDELHFAVIIYVSQADGAFQYLAK</sequence>
<organism evidence="1 2">
    <name type="scientific">Nesidiocoris tenuis</name>
    <dbReference type="NCBI Taxonomy" id="355587"/>
    <lineage>
        <taxon>Eukaryota</taxon>
        <taxon>Metazoa</taxon>
        <taxon>Ecdysozoa</taxon>
        <taxon>Arthropoda</taxon>
        <taxon>Hexapoda</taxon>
        <taxon>Insecta</taxon>
        <taxon>Pterygota</taxon>
        <taxon>Neoptera</taxon>
        <taxon>Paraneoptera</taxon>
        <taxon>Hemiptera</taxon>
        <taxon>Heteroptera</taxon>
        <taxon>Panheteroptera</taxon>
        <taxon>Cimicomorpha</taxon>
        <taxon>Miridae</taxon>
        <taxon>Dicyphina</taxon>
        <taxon>Nesidiocoris</taxon>
    </lineage>
</organism>
<dbReference type="AlphaFoldDB" id="A0A6H5H836"/>
<protein>
    <submittedName>
        <fullName evidence="1">Uncharacterized protein</fullName>
    </submittedName>
</protein>
<accession>A0A6H5H836</accession>
<reference evidence="1 2" key="1">
    <citation type="submission" date="2020-02" db="EMBL/GenBank/DDBJ databases">
        <authorList>
            <person name="Ferguson B K."/>
        </authorList>
    </citation>
    <scope>NUCLEOTIDE SEQUENCE [LARGE SCALE GENOMIC DNA]</scope>
</reference>
<proteinExistence type="predicted"/>
<keyword evidence="2" id="KW-1185">Reference proteome</keyword>
<evidence type="ECO:0000313" key="2">
    <source>
        <dbReference type="Proteomes" id="UP000479000"/>
    </source>
</evidence>